<dbReference type="GO" id="GO:0003697">
    <property type="term" value="F:single-stranded DNA binding"/>
    <property type="evidence" value="ECO:0007669"/>
    <property type="project" value="TreeGrafter"/>
</dbReference>
<name>A0A836J7B8_9HYME</name>
<dbReference type="AlphaFoldDB" id="A0A836J7B8"/>
<dbReference type="GO" id="GO:0005634">
    <property type="term" value="C:nucleus"/>
    <property type="evidence" value="ECO:0007669"/>
    <property type="project" value="TreeGrafter"/>
</dbReference>
<dbReference type="InterPro" id="IPR052709">
    <property type="entry name" value="Transposase-MT_Hybrid"/>
</dbReference>
<dbReference type="GO" id="GO:0042800">
    <property type="term" value="F:histone H3K4 methyltransferase activity"/>
    <property type="evidence" value="ECO:0007669"/>
    <property type="project" value="TreeGrafter"/>
</dbReference>
<dbReference type="GO" id="GO:0046975">
    <property type="term" value="F:histone H3K36 methyltransferase activity"/>
    <property type="evidence" value="ECO:0007669"/>
    <property type="project" value="TreeGrafter"/>
</dbReference>
<keyword evidence="2" id="KW-1185">Reference proteome</keyword>
<dbReference type="Gene3D" id="3.30.420.10">
    <property type="entry name" value="Ribonuclease H-like superfamily/Ribonuclease H"/>
    <property type="match status" value="1"/>
</dbReference>
<gene>
    <name evidence="1" type="primary">Setmar_183</name>
    <name evidence="1" type="ORF">G6Z75_0000006</name>
</gene>
<dbReference type="GO" id="GO:0006303">
    <property type="term" value="P:double-strand break repair via nonhomologous end joining"/>
    <property type="evidence" value="ECO:0007669"/>
    <property type="project" value="TreeGrafter"/>
</dbReference>
<dbReference type="GO" id="GO:0015074">
    <property type="term" value="P:DNA integration"/>
    <property type="evidence" value="ECO:0007669"/>
    <property type="project" value="TreeGrafter"/>
</dbReference>
<dbReference type="PANTHER" id="PTHR46060">
    <property type="entry name" value="MARINER MOS1 TRANSPOSASE-LIKE PROTEIN"/>
    <property type="match status" value="1"/>
</dbReference>
<dbReference type="Proteomes" id="UP000667349">
    <property type="component" value="Unassembled WGS sequence"/>
</dbReference>
<dbReference type="GO" id="GO:0035861">
    <property type="term" value="C:site of double-strand break"/>
    <property type="evidence" value="ECO:0007669"/>
    <property type="project" value="TreeGrafter"/>
</dbReference>
<dbReference type="PANTHER" id="PTHR46060:SF2">
    <property type="entry name" value="HISTONE-LYSINE N-METHYLTRANSFERASE SETMAR"/>
    <property type="match status" value="1"/>
</dbReference>
<dbReference type="GO" id="GO:0003690">
    <property type="term" value="F:double-stranded DNA binding"/>
    <property type="evidence" value="ECO:0007669"/>
    <property type="project" value="TreeGrafter"/>
</dbReference>
<dbReference type="GO" id="GO:0044547">
    <property type="term" value="F:DNA topoisomerase binding"/>
    <property type="evidence" value="ECO:0007669"/>
    <property type="project" value="TreeGrafter"/>
</dbReference>
<dbReference type="GO" id="GO:0000014">
    <property type="term" value="F:single-stranded DNA endodeoxyribonuclease activity"/>
    <property type="evidence" value="ECO:0007669"/>
    <property type="project" value="TreeGrafter"/>
</dbReference>
<proteinExistence type="predicted"/>
<evidence type="ECO:0000313" key="1">
    <source>
        <dbReference type="EMBL" id="KAG5306961.1"/>
    </source>
</evidence>
<dbReference type="EMBL" id="JAANHZ010000793">
    <property type="protein sequence ID" value="KAG5306961.1"/>
    <property type="molecule type" value="Genomic_DNA"/>
</dbReference>
<dbReference type="GO" id="GO:0031297">
    <property type="term" value="P:replication fork processing"/>
    <property type="evidence" value="ECO:0007669"/>
    <property type="project" value="TreeGrafter"/>
</dbReference>
<protein>
    <submittedName>
        <fullName evidence="1">SETMR methyltransferase</fullName>
    </submittedName>
</protein>
<keyword evidence="1" id="KW-0489">Methyltransferase</keyword>
<accession>A0A836J7B8</accession>
<dbReference type="InterPro" id="IPR036397">
    <property type="entry name" value="RNaseH_sf"/>
</dbReference>
<keyword evidence="1" id="KW-0808">Transferase</keyword>
<evidence type="ECO:0000313" key="2">
    <source>
        <dbReference type="Proteomes" id="UP000667349"/>
    </source>
</evidence>
<dbReference type="GO" id="GO:0032259">
    <property type="term" value="P:methylation"/>
    <property type="evidence" value="ECO:0007669"/>
    <property type="project" value="UniProtKB-KW"/>
</dbReference>
<feature type="non-terminal residue" evidence="1">
    <location>
        <position position="227"/>
    </location>
</feature>
<comment type="caution">
    <text evidence="1">The sequence shown here is derived from an EMBL/GenBank/DDBJ whole genome shotgun (WGS) entry which is preliminary data.</text>
</comment>
<feature type="non-terminal residue" evidence="1">
    <location>
        <position position="1"/>
    </location>
</feature>
<reference evidence="1" key="1">
    <citation type="submission" date="2020-02" db="EMBL/GenBank/DDBJ databases">
        <title>Relaxed selection underlies rapid genomic changes in the transitions from sociality to social parasitism in ants.</title>
        <authorList>
            <person name="Bi X."/>
        </authorList>
    </citation>
    <scope>NUCLEOTIDE SEQUENCE</scope>
    <source>
        <strain evidence="1">BGI-DK2013a</strain>
        <tissue evidence="1">Whole body</tissue>
    </source>
</reference>
<organism evidence="1 2">
    <name type="scientific">Acromyrmex insinuator</name>
    <dbReference type="NCBI Taxonomy" id="230686"/>
    <lineage>
        <taxon>Eukaryota</taxon>
        <taxon>Metazoa</taxon>
        <taxon>Ecdysozoa</taxon>
        <taxon>Arthropoda</taxon>
        <taxon>Hexapoda</taxon>
        <taxon>Insecta</taxon>
        <taxon>Pterygota</taxon>
        <taxon>Neoptera</taxon>
        <taxon>Endopterygota</taxon>
        <taxon>Hymenoptera</taxon>
        <taxon>Apocrita</taxon>
        <taxon>Aculeata</taxon>
        <taxon>Formicoidea</taxon>
        <taxon>Formicidae</taxon>
        <taxon>Myrmicinae</taxon>
        <taxon>Acromyrmex</taxon>
    </lineage>
</organism>
<sequence length="227" mass="26631">MIIAACIFNEGYNSILKIMDSTTMVKNFNVYNGDESFEDEEGRGRHVTIDNEQTIRQLRTIIESIPLKITREVVQELNVDHLTVVCHLKQIGKSSINGFLRNRCYEICSALILRNKNNPFLDRIITCDEKWILYDNRRLDYDEKSKHFLKPKLYQKKIWPFGSPDLSPINFFKYLDTSYREKALGCLLKTPSENLSIPEFYANRIKINKNCISRWQRCVDSSDSFLN</sequence>
<dbReference type="GO" id="GO:0044774">
    <property type="term" value="P:mitotic DNA integrity checkpoint signaling"/>
    <property type="evidence" value="ECO:0007669"/>
    <property type="project" value="TreeGrafter"/>
</dbReference>
<dbReference type="GO" id="GO:0000793">
    <property type="term" value="C:condensed chromosome"/>
    <property type="evidence" value="ECO:0007669"/>
    <property type="project" value="TreeGrafter"/>
</dbReference>
<dbReference type="GO" id="GO:0000729">
    <property type="term" value="P:DNA double-strand break processing"/>
    <property type="evidence" value="ECO:0007669"/>
    <property type="project" value="TreeGrafter"/>
</dbReference>